<accession>A0A8H2M7J2</accession>
<gene>
    <name evidence="2" type="ORF">NCTC13150_00237</name>
</gene>
<sequence>MKQILSYKKPILLWAHIITQFSLYWFYLIFIKKGANNPHILILSSLFSLTIFISFFILLEERKKTYIYRVCTTLLWIPLYFILEDTLVSYVLNNLLLLRYFFIFQLIFSYMDIILEGQYHFNFFRLGTVLFFLIIFLLSNFSSLDVNFLFLWIYFLLCLFPLLFFLIKRKDIDDRGLYSYQLMILTSSFLALYLLGSFYFSSFWNYLNNFEEFYMMSVLAGILIYLLVKSYHLSFKDFSSPLKKWIQVCFLLFLILFMVNGFPSNFFQLFFLAFYLSAFFVMISSYFNYQDLSHQDIDSLLDKSKENLLLDKYAQLYAEKNTRFLHDMILQDNILLQKLVQRAQPFEEKEQILAILSSNIKKIRQELNAYDPILNPRESLNNTYYQLIKDLEDKYQNQGILIDFTCPDDFLLPGPYDRFIYKVLYELVSNLFKHGKGSYTEIHLEEKQEQIFLSMVNYGDYLDKNSGPNTSTGLNLLTFETKRLGGHFSMKEGQNQEEGYLAFYLDLPIKKERIYEDYVNRRS</sequence>
<comment type="caution">
    <text evidence="2">The sequence shown here is derived from an EMBL/GenBank/DDBJ whole genome shotgun (WGS) entry which is preliminary data.</text>
</comment>
<dbReference type="EMBL" id="CAACYI010000001">
    <property type="protein sequence ID" value="VFB15735.1"/>
    <property type="molecule type" value="Genomic_DNA"/>
</dbReference>
<feature type="transmembrane region" description="Helical" evidence="1">
    <location>
        <begin position="66"/>
        <end position="83"/>
    </location>
</feature>
<proteinExistence type="predicted"/>
<feature type="transmembrane region" description="Helical" evidence="1">
    <location>
        <begin position="245"/>
        <end position="263"/>
    </location>
</feature>
<evidence type="ECO:0000313" key="2">
    <source>
        <dbReference type="EMBL" id="VFB15735.1"/>
    </source>
</evidence>
<feature type="transmembrane region" description="Helical" evidence="1">
    <location>
        <begin position="213"/>
        <end position="233"/>
    </location>
</feature>
<dbReference type="Gene3D" id="3.30.565.10">
    <property type="entry name" value="Histidine kinase-like ATPase, C-terminal domain"/>
    <property type="match status" value="1"/>
</dbReference>
<keyword evidence="1" id="KW-0472">Membrane</keyword>
<name>A0A8H2M7J2_9FIRM</name>
<feature type="transmembrane region" description="Helical" evidence="1">
    <location>
        <begin position="37"/>
        <end position="59"/>
    </location>
</feature>
<feature type="transmembrane region" description="Helical" evidence="1">
    <location>
        <begin position="12"/>
        <end position="31"/>
    </location>
</feature>
<feature type="transmembrane region" description="Helical" evidence="1">
    <location>
        <begin position="89"/>
        <end position="111"/>
    </location>
</feature>
<feature type="transmembrane region" description="Helical" evidence="1">
    <location>
        <begin position="123"/>
        <end position="142"/>
    </location>
</feature>
<reference evidence="2 3" key="1">
    <citation type="submission" date="2019-02" db="EMBL/GenBank/DDBJ databases">
        <authorList>
            <consortium name="Pathogen Informatics"/>
        </authorList>
    </citation>
    <scope>NUCLEOTIDE SEQUENCE [LARGE SCALE GENOMIC DNA]</scope>
    <source>
        <strain evidence="2 3">3012STDY7089603</strain>
    </source>
</reference>
<feature type="transmembrane region" description="Helical" evidence="1">
    <location>
        <begin position="148"/>
        <end position="167"/>
    </location>
</feature>
<keyword evidence="1" id="KW-0812">Transmembrane</keyword>
<keyword evidence="1" id="KW-1133">Transmembrane helix</keyword>
<feature type="transmembrane region" description="Helical" evidence="1">
    <location>
        <begin position="179"/>
        <end position="201"/>
    </location>
</feature>
<dbReference type="Proteomes" id="UP000377798">
    <property type="component" value="Unassembled WGS sequence"/>
</dbReference>
<organism evidence="2 3">
    <name type="scientific">Urinicoccus massiliensis</name>
    <dbReference type="NCBI Taxonomy" id="1723382"/>
    <lineage>
        <taxon>Bacteria</taxon>
        <taxon>Bacillati</taxon>
        <taxon>Bacillota</taxon>
        <taxon>Tissierellia</taxon>
        <taxon>Tissierellales</taxon>
        <taxon>Peptoniphilaceae</taxon>
        <taxon>Urinicoccus</taxon>
    </lineage>
</organism>
<keyword evidence="3" id="KW-1185">Reference proteome</keyword>
<dbReference type="InterPro" id="IPR036890">
    <property type="entry name" value="HATPase_C_sf"/>
</dbReference>
<dbReference type="AlphaFoldDB" id="A0A8H2M7J2"/>
<dbReference type="SUPFAM" id="SSF55874">
    <property type="entry name" value="ATPase domain of HSP90 chaperone/DNA topoisomerase II/histidine kinase"/>
    <property type="match status" value="1"/>
</dbReference>
<protein>
    <submittedName>
        <fullName evidence="2">Uncharacterized protein</fullName>
    </submittedName>
</protein>
<evidence type="ECO:0000256" key="1">
    <source>
        <dbReference type="SAM" id="Phobius"/>
    </source>
</evidence>
<evidence type="ECO:0000313" key="3">
    <source>
        <dbReference type="Proteomes" id="UP000377798"/>
    </source>
</evidence>